<keyword evidence="9" id="KW-1185">Reference proteome</keyword>
<feature type="region of interest" description="Disordered" evidence="6">
    <location>
        <begin position="701"/>
        <end position="736"/>
    </location>
</feature>
<evidence type="ECO:0000256" key="5">
    <source>
        <dbReference type="SAM" id="Coils"/>
    </source>
</evidence>
<feature type="compositionally biased region" description="Low complexity" evidence="6">
    <location>
        <begin position="1159"/>
        <end position="1184"/>
    </location>
</feature>
<dbReference type="Proteomes" id="UP001610446">
    <property type="component" value="Unassembled WGS sequence"/>
</dbReference>
<feature type="compositionally biased region" description="Polar residues" evidence="6">
    <location>
        <begin position="1259"/>
        <end position="1268"/>
    </location>
</feature>
<dbReference type="EC" id="3.5.1.4" evidence="3"/>
<keyword evidence="5" id="KW-0175">Coiled coil</keyword>
<organism evidence="8 9">
    <name type="scientific">Aspergillus pseudoustus</name>
    <dbReference type="NCBI Taxonomy" id="1810923"/>
    <lineage>
        <taxon>Eukaryota</taxon>
        <taxon>Fungi</taxon>
        <taxon>Dikarya</taxon>
        <taxon>Ascomycota</taxon>
        <taxon>Pezizomycotina</taxon>
        <taxon>Eurotiomycetes</taxon>
        <taxon>Eurotiomycetidae</taxon>
        <taxon>Eurotiales</taxon>
        <taxon>Aspergillaceae</taxon>
        <taxon>Aspergillus</taxon>
        <taxon>Aspergillus subgen. Nidulantes</taxon>
    </lineage>
</organism>
<dbReference type="EMBL" id="JBFXLU010000014">
    <property type="protein sequence ID" value="KAL2854503.1"/>
    <property type="molecule type" value="Genomic_DNA"/>
</dbReference>
<dbReference type="PANTHER" id="PTHR46072">
    <property type="entry name" value="AMIDASE-RELATED-RELATED"/>
    <property type="match status" value="1"/>
</dbReference>
<keyword evidence="4" id="KW-0378">Hydrolase</keyword>
<protein>
    <recommendedName>
        <fullName evidence="3">amidase</fullName>
        <ecNumber evidence="3">3.5.1.4</ecNumber>
    </recommendedName>
</protein>
<dbReference type="InterPro" id="IPR023631">
    <property type="entry name" value="Amidase_dom"/>
</dbReference>
<accession>A0ABR4KTE2</accession>
<feature type="domain" description="Amidase" evidence="7">
    <location>
        <begin position="79"/>
        <end position="551"/>
    </location>
</feature>
<evidence type="ECO:0000259" key="7">
    <source>
        <dbReference type="Pfam" id="PF01425"/>
    </source>
</evidence>
<evidence type="ECO:0000313" key="9">
    <source>
        <dbReference type="Proteomes" id="UP001610446"/>
    </source>
</evidence>
<dbReference type="InterPro" id="IPR020556">
    <property type="entry name" value="Amidase_CS"/>
</dbReference>
<evidence type="ECO:0000256" key="4">
    <source>
        <dbReference type="ARBA" id="ARBA00022801"/>
    </source>
</evidence>
<dbReference type="PANTHER" id="PTHR46072:SF7">
    <property type="entry name" value="AMIDASE"/>
    <property type="match status" value="1"/>
</dbReference>
<feature type="compositionally biased region" description="Gly residues" evidence="6">
    <location>
        <begin position="1124"/>
        <end position="1134"/>
    </location>
</feature>
<feature type="compositionally biased region" description="Low complexity" evidence="6">
    <location>
        <begin position="1214"/>
        <end position="1229"/>
    </location>
</feature>
<dbReference type="SUPFAM" id="SSF75304">
    <property type="entry name" value="Amidase signature (AS) enzymes"/>
    <property type="match status" value="1"/>
</dbReference>
<evidence type="ECO:0000256" key="1">
    <source>
        <dbReference type="ARBA" id="ARBA00001311"/>
    </source>
</evidence>
<feature type="compositionally biased region" description="Basic and acidic residues" evidence="6">
    <location>
        <begin position="789"/>
        <end position="799"/>
    </location>
</feature>
<evidence type="ECO:0000256" key="3">
    <source>
        <dbReference type="ARBA" id="ARBA00012922"/>
    </source>
</evidence>
<name>A0ABR4KTE2_9EURO</name>
<feature type="region of interest" description="Disordered" evidence="6">
    <location>
        <begin position="777"/>
        <end position="815"/>
    </location>
</feature>
<evidence type="ECO:0000313" key="8">
    <source>
        <dbReference type="EMBL" id="KAL2854503.1"/>
    </source>
</evidence>
<sequence>MTIPIPAWKPAADAKRQEVLDAIPAKWRIPDPIPPPAELRDVTGPYIQQYLSAREIEITELDAWAIAERTTTGKWSAVEVTEAFCHRAALAHQFVSCLHEVFFDAAIEDAKKLDAYFAEHRKPLGPLHGLPVSLKDQFHVKGVETTMGYVGWIGTFQGLKDDARRGVFESELVRELRALGAVLYCKTSVPATLMCGETVNNIITYTTNPKNRLLACGGSSGGEGALIALKGSPGGFGTDIGGSVRIPAVFNGLFGIRPSSGRIPYEGAANSMDGQNTVLSVIGPLAGSARSLQLLFKAVLSQQPWLYDPLVLEVPWRSEIEQETRALVEQSAKDPSKLAFALMKHDGVVLPHPPIARALEIMEKTLKRLGHRVIEWNPPSHATATKLASAAYDLDGGADVQYHFGLSGEGPPAQVIVGSNLPQKNALEIAQINVAKREYQKQYLDYWNSTAELTGTGRPVDAVLCPAAAHAAVIPTRYVHVGYTSFLNLLDYTGVVFPVTNADRAVDVAQRDTFLSELDEKSYRGYDAEVYDGAPAGVQLFGRRLQEEKLLVLAEYLSAAVGENREWQIQEEKLGGDHLPKGFARSRVAFLPLRLALSCCSPFLLPFFFFHSPLLCSYCLTPSLSLLPLFLFILPTCLLAYWRCSPIADPPCIALELQTRPNATAAAAAVAFTPTRLVIFTATLSLTNTILPSLAPCATMEDGASSRPADTPEDSGPGEENQAQSGAAKNPSQKDRKCQYCNQAFTSSSLGRHLDQFLFKKKPDGIHDVEEIRRIRSGITRRQARTSTGRRDTPERGTSKDALGVPQPGENGPKGPIRMMFNTPTWHATGVINDIPNPSQSQDATSRFAASQSRAGSLAIPEYGGRSPSTNNPDTVRALELALREVLDNIKAATSRTRPRLSPFEFDIQVQTFPSLCLELLPPPPTLFAPNPFPSPSSFPLDPPGPDHHTMVRQAIRAKIEQWQADQLAAESNAAHPGKPPTLTLDSGMIHRSAQQHEEMSLRHLELAFKHWVSLPPDARRESWQLEIMRAFAREAEKRKSLDDQLARVQQEANQLRAQVEKLGSCQWPREFALFPPDTLPLPRDAARELDAKESHISPSSARWDYDSVVSKWKRVVMHDRGMGRIGVGGGGGSATSPLPEEPSPIPASANSIDTKSRVMQPPSVSSVLSPGGPSPGQQNPSSPYMSQESPNSAPQAKRQRLMNGRHHPGAADPTSSTSSQPGGPLPSSATSWNPNPHLQHPHQHPHHQHGHQQHPQQLMGSPPSSTA</sequence>
<dbReference type="PROSITE" id="PS00571">
    <property type="entry name" value="AMIDASES"/>
    <property type="match status" value="1"/>
</dbReference>
<feature type="compositionally biased region" description="Basic residues" evidence="6">
    <location>
        <begin position="1198"/>
        <end position="1209"/>
    </location>
</feature>
<dbReference type="Gene3D" id="3.90.1300.10">
    <property type="entry name" value="Amidase signature (AS) domain"/>
    <property type="match status" value="1"/>
</dbReference>
<feature type="compositionally biased region" description="Polar residues" evidence="6">
    <location>
        <begin position="721"/>
        <end position="731"/>
    </location>
</feature>
<feature type="region of interest" description="Disordered" evidence="6">
    <location>
        <begin position="1124"/>
        <end position="1268"/>
    </location>
</feature>
<dbReference type="InterPro" id="IPR036928">
    <property type="entry name" value="AS_sf"/>
</dbReference>
<feature type="coiled-coil region" evidence="5">
    <location>
        <begin position="1032"/>
        <end position="1066"/>
    </location>
</feature>
<gene>
    <name evidence="8" type="ORF">BJY01DRAFT_243633</name>
</gene>
<dbReference type="Pfam" id="PF01425">
    <property type="entry name" value="Amidase"/>
    <property type="match status" value="1"/>
</dbReference>
<feature type="compositionally biased region" description="Polar residues" evidence="6">
    <location>
        <begin position="1185"/>
        <end position="1195"/>
    </location>
</feature>
<comment type="similarity">
    <text evidence="2">Belongs to the amidase family.</text>
</comment>
<comment type="caution">
    <text evidence="8">The sequence shown here is derived from an EMBL/GenBank/DDBJ whole genome shotgun (WGS) entry which is preliminary data.</text>
</comment>
<proteinExistence type="inferred from homology"/>
<reference evidence="8 9" key="1">
    <citation type="submission" date="2024-07" db="EMBL/GenBank/DDBJ databases">
        <title>Section-level genome sequencing and comparative genomics of Aspergillus sections Usti and Cavernicolus.</title>
        <authorList>
            <consortium name="Lawrence Berkeley National Laboratory"/>
            <person name="Nybo J.L."/>
            <person name="Vesth T.C."/>
            <person name="Theobald S."/>
            <person name="Frisvad J.C."/>
            <person name="Larsen T.O."/>
            <person name="Kjaerboelling I."/>
            <person name="Rothschild-Mancinelli K."/>
            <person name="Lyhne E.K."/>
            <person name="Kogle M.E."/>
            <person name="Barry K."/>
            <person name="Clum A."/>
            <person name="Na H."/>
            <person name="Ledsgaard L."/>
            <person name="Lin J."/>
            <person name="Lipzen A."/>
            <person name="Kuo A."/>
            <person name="Riley R."/>
            <person name="Mondo S."/>
            <person name="Labutti K."/>
            <person name="Haridas S."/>
            <person name="Pangalinan J."/>
            <person name="Salamov A.A."/>
            <person name="Simmons B.A."/>
            <person name="Magnuson J.K."/>
            <person name="Chen J."/>
            <person name="Drula E."/>
            <person name="Henrissat B."/>
            <person name="Wiebenga A."/>
            <person name="Lubbers R.J."/>
            <person name="Gomes A.C."/>
            <person name="Makela M.R."/>
            <person name="Stajich J."/>
            <person name="Grigoriev I.V."/>
            <person name="Mortensen U.H."/>
            <person name="De Vries R.P."/>
            <person name="Baker S.E."/>
            <person name="Andersen M.R."/>
        </authorList>
    </citation>
    <scope>NUCLEOTIDE SEQUENCE [LARGE SCALE GENOMIC DNA]</scope>
    <source>
        <strain evidence="8 9">CBS 123904</strain>
    </source>
</reference>
<evidence type="ECO:0000256" key="2">
    <source>
        <dbReference type="ARBA" id="ARBA00009199"/>
    </source>
</evidence>
<feature type="compositionally biased region" description="Basic residues" evidence="6">
    <location>
        <begin position="1240"/>
        <end position="1253"/>
    </location>
</feature>
<evidence type="ECO:0000256" key="6">
    <source>
        <dbReference type="SAM" id="MobiDB-lite"/>
    </source>
</evidence>
<comment type="catalytic activity">
    <reaction evidence="1">
        <text>a monocarboxylic acid amide + H2O = a monocarboxylate + NH4(+)</text>
        <dbReference type="Rhea" id="RHEA:12020"/>
        <dbReference type="ChEBI" id="CHEBI:15377"/>
        <dbReference type="ChEBI" id="CHEBI:28938"/>
        <dbReference type="ChEBI" id="CHEBI:35757"/>
        <dbReference type="ChEBI" id="CHEBI:83628"/>
        <dbReference type="EC" id="3.5.1.4"/>
    </reaction>
</comment>